<evidence type="ECO:0000313" key="5">
    <source>
        <dbReference type="EMBL" id="CAB5017132.1"/>
    </source>
</evidence>
<dbReference type="EMBL" id="CAFBPQ010000008">
    <property type="protein sequence ID" value="CAB5017132.1"/>
    <property type="molecule type" value="Genomic_DNA"/>
</dbReference>
<dbReference type="EMBL" id="CAEZYK010000168">
    <property type="protein sequence ID" value="CAB4738235.1"/>
    <property type="molecule type" value="Genomic_DNA"/>
</dbReference>
<evidence type="ECO:0000256" key="1">
    <source>
        <dbReference type="SAM" id="MobiDB-lite"/>
    </source>
</evidence>
<name>A0A6J7M4J6_9ZZZZ</name>
<evidence type="ECO:0000313" key="3">
    <source>
        <dbReference type="EMBL" id="CAB4898923.1"/>
    </source>
</evidence>
<dbReference type="EMBL" id="CAFBOF010000013">
    <property type="protein sequence ID" value="CAB4975656.1"/>
    <property type="molecule type" value="Genomic_DNA"/>
</dbReference>
<dbReference type="AlphaFoldDB" id="A0A6J7M4J6"/>
<reference evidence="4" key="1">
    <citation type="submission" date="2020-05" db="EMBL/GenBank/DDBJ databases">
        <authorList>
            <person name="Chiriac C."/>
            <person name="Salcher M."/>
            <person name="Ghai R."/>
            <person name="Kavagutti S V."/>
        </authorList>
    </citation>
    <scope>NUCLEOTIDE SEQUENCE</scope>
</reference>
<evidence type="ECO:0000313" key="2">
    <source>
        <dbReference type="EMBL" id="CAB4738235.1"/>
    </source>
</evidence>
<feature type="region of interest" description="Disordered" evidence="1">
    <location>
        <begin position="58"/>
        <end position="77"/>
    </location>
</feature>
<proteinExistence type="predicted"/>
<sequence>MSTSAFVLGEITPRPTEQEARVIEMAMGEIVRSGGFSLRSDEVNDMAHQWVTAARLSARGGGRRRGPWRLNERSGRN</sequence>
<protein>
    <submittedName>
        <fullName evidence="4">Unannotated protein</fullName>
    </submittedName>
</protein>
<gene>
    <name evidence="2" type="ORF">UFOPK2683_01713</name>
    <name evidence="3" type="ORF">UFOPK3605_00371</name>
    <name evidence="4" type="ORF">UFOPK3897_00790</name>
    <name evidence="5" type="ORF">UFOPK4121_00423</name>
</gene>
<evidence type="ECO:0000313" key="4">
    <source>
        <dbReference type="EMBL" id="CAB4975656.1"/>
    </source>
</evidence>
<dbReference type="EMBL" id="CAFBMM010000009">
    <property type="protein sequence ID" value="CAB4898923.1"/>
    <property type="molecule type" value="Genomic_DNA"/>
</dbReference>
<organism evidence="4">
    <name type="scientific">freshwater metagenome</name>
    <dbReference type="NCBI Taxonomy" id="449393"/>
    <lineage>
        <taxon>unclassified sequences</taxon>
        <taxon>metagenomes</taxon>
        <taxon>ecological metagenomes</taxon>
    </lineage>
</organism>
<accession>A0A6J7M4J6</accession>